<dbReference type="GO" id="GO:1990961">
    <property type="term" value="P:xenobiotic detoxification by transmembrane export across the plasma membrane"/>
    <property type="evidence" value="ECO:0007669"/>
    <property type="project" value="InterPro"/>
</dbReference>
<name>A0A0D9XIS4_9ORYZ</name>
<feature type="transmembrane region" description="Helical" evidence="6">
    <location>
        <begin position="445"/>
        <end position="466"/>
    </location>
</feature>
<keyword evidence="3 6" id="KW-0812">Transmembrane</keyword>
<dbReference type="Proteomes" id="UP000032180">
    <property type="component" value="Chromosome 10"/>
</dbReference>
<feature type="transmembrane region" description="Helical" evidence="6">
    <location>
        <begin position="310"/>
        <end position="337"/>
    </location>
</feature>
<comment type="similarity">
    <text evidence="2 6">Belongs to the multi antimicrobial extrusion (MATE) (TC 2.A.66.1) family.</text>
</comment>
<feature type="transmembrane region" description="Helical" evidence="6">
    <location>
        <begin position="644"/>
        <end position="666"/>
    </location>
</feature>
<dbReference type="GO" id="GO:0042910">
    <property type="term" value="F:xenobiotic transmembrane transporter activity"/>
    <property type="evidence" value="ECO:0007669"/>
    <property type="project" value="InterPro"/>
</dbReference>
<evidence type="ECO:0000256" key="6">
    <source>
        <dbReference type="RuleBase" id="RU004914"/>
    </source>
</evidence>
<feature type="transmembrane region" description="Helical" evidence="6">
    <location>
        <begin position="578"/>
        <end position="597"/>
    </location>
</feature>
<feature type="transmembrane region" description="Helical" evidence="6">
    <location>
        <begin position="546"/>
        <end position="566"/>
    </location>
</feature>
<feature type="transmembrane region" description="Helical" evidence="6">
    <location>
        <begin position="108"/>
        <end position="126"/>
    </location>
</feature>
<keyword evidence="5 6" id="KW-0472">Membrane</keyword>
<feature type="transmembrane region" description="Helical" evidence="6">
    <location>
        <begin position="839"/>
        <end position="861"/>
    </location>
</feature>
<organism evidence="7 8">
    <name type="scientific">Leersia perrieri</name>
    <dbReference type="NCBI Taxonomy" id="77586"/>
    <lineage>
        <taxon>Eukaryota</taxon>
        <taxon>Viridiplantae</taxon>
        <taxon>Streptophyta</taxon>
        <taxon>Embryophyta</taxon>
        <taxon>Tracheophyta</taxon>
        <taxon>Spermatophyta</taxon>
        <taxon>Magnoliopsida</taxon>
        <taxon>Liliopsida</taxon>
        <taxon>Poales</taxon>
        <taxon>Poaceae</taxon>
        <taxon>BOP clade</taxon>
        <taxon>Oryzoideae</taxon>
        <taxon>Oryzeae</taxon>
        <taxon>Oryzinae</taxon>
        <taxon>Leersia</taxon>
    </lineage>
</organism>
<dbReference type="CDD" id="cd13132">
    <property type="entry name" value="MATE_eukaryotic"/>
    <property type="match status" value="2"/>
</dbReference>
<feature type="transmembrane region" description="Helical" evidence="6">
    <location>
        <begin position="756"/>
        <end position="779"/>
    </location>
</feature>
<feature type="transmembrane region" description="Helical" evidence="6">
    <location>
        <begin position="201"/>
        <end position="224"/>
    </location>
</feature>
<evidence type="ECO:0000256" key="5">
    <source>
        <dbReference type="ARBA" id="ARBA00023136"/>
    </source>
</evidence>
<comment type="subcellular location">
    <subcellularLocation>
        <location evidence="1">Membrane</location>
        <topology evidence="1">Multi-pass membrane protein</topology>
    </subcellularLocation>
</comment>
<dbReference type="EnsemblPlants" id="LPERR10G04610.2">
    <property type="protein sequence ID" value="LPERR10G04610.2"/>
    <property type="gene ID" value="LPERR10G04610"/>
</dbReference>
<dbReference type="InterPro" id="IPR045069">
    <property type="entry name" value="MATE_euk"/>
</dbReference>
<feature type="transmembrane region" description="Helical" evidence="6">
    <location>
        <begin position="899"/>
        <end position="920"/>
    </location>
</feature>
<evidence type="ECO:0000256" key="2">
    <source>
        <dbReference type="ARBA" id="ARBA00010199"/>
    </source>
</evidence>
<proteinExistence type="inferred from homology"/>
<dbReference type="eggNOG" id="KOG1347">
    <property type="taxonomic scope" value="Eukaryota"/>
</dbReference>
<dbReference type="InterPro" id="IPR002528">
    <property type="entry name" value="MATE_fam"/>
</dbReference>
<dbReference type="AlphaFoldDB" id="A0A0D9XIS4"/>
<reference evidence="8" key="2">
    <citation type="submission" date="2013-12" db="EMBL/GenBank/DDBJ databases">
        <authorList>
            <person name="Yu Y."/>
            <person name="Lee S."/>
            <person name="de Baynast K."/>
            <person name="Wissotski M."/>
            <person name="Liu L."/>
            <person name="Talag J."/>
            <person name="Goicoechea J."/>
            <person name="Angelova A."/>
            <person name="Jetty R."/>
            <person name="Kudrna D."/>
            <person name="Golser W."/>
            <person name="Rivera L."/>
            <person name="Zhang J."/>
            <person name="Wing R."/>
        </authorList>
    </citation>
    <scope>NUCLEOTIDE SEQUENCE</scope>
</reference>
<dbReference type="HOGENOM" id="CLU_306184_0_0_1"/>
<evidence type="ECO:0000256" key="3">
    <source>
        <dbReference type="ARBA" id="ARBA00022692"/>
    </source>
</evidence>
<evidence type="ECO:0000256" key="4">
    <source>
        <dbReference type="ARBA" id="ARBA00022989"/>
    </source>
</evidence>
<feature type="transmembrane region" description="Helical" evidence="6">
    <location>
        <begin position="173"/>
        <end position="195"/>
    </location>
</feature>
<evidence type="ECO:0000256" key="1">
    <source>
        <dbReference type="ARBA" id="ARBA00004141"/>
    </source>
</evidence>
<dbReference type="STRING" id="77586.A0A0D9XIS4"/>
<dbReference type="Gramene" id="LPERR10G04610.2">
    <property type="protein sequence ID" value="LPERR10G04610.2"/>
    <property type="gene ID" value="LPERR10G04610"/>
</dbReference>
<evidence type="ECO:0000313" key="8">
    <source>
        <dbReference type="Proteomes" id="UP000032180"/>
    </source>
</evidence>
<protein>
    <recommendedName>
        <fullName evidence="6">Protein DETOXIFICATION</fullName>
    </recommendedName>
    <alternativeName>
        <fullName evidence="6">Multidrug and toxic compound extrusion protein</fullName>
    </alternativeName>
</protein>
<sequence>MEKPSMEAPLLTPLVDQNDVAAEVKGLMRLAAPLVASCTLQNVVQMMSVMFVGHLGGLPLAGASLATSLTNVTGFSLLFGMASALDTLCGQAYGAGRRALLGVHKQRAMVVLAVAAVPIAIVWANTGEILLLTGQDGDIAGEAGAYARWTILSLIPYVPLVCHIRFLQAQSAVLPVMVSAGVTSAWHVAVCWALVVKAGMGSSGAALSIAVSYCINLVMLAVYVRVSNTCRETWTGFSMDAFRELRRFTELAVPSAMMVCLEWWSFELLVLLSGLLPNPKLETSVLSICTRVSNELGAGRPQAAKLATRVVICIALSEGLLLAFTMISLCNFWGYMYSNEAEVVTYIARMIPVLAISFFTDGLHSSLSSTICHLICGLPEVKFDNDMKEFIIMSEIFSGVLTGCGEQKIGAQGNLGALTKIVFLLWITLRINWEKEATKAKETVLRSSLLGLWLGIVCGSLTKIIAAMEEKKPVEEPLLLHGEKKKSESAAVAELKRLLRLAGPLVVSGVLRNVVQMVSVMFVGHLGELHLAGASLATSLSNVTGFSLLFGMASALDTLCGQAYGARQHGLLGVYKQRAMVVLAIAAVPIALVWANTGEILLLFGQDPDIAAEAGAYARWLIPSLVPFVPLVCHIRFLQAQSAVVPVMASCGVTAASHVAVCWALVHKAGMGSHGAALANAVSYSVNLTVLSLYVRLSDTCRKTWTGFSMEAFRELRQYAELAIPAAMMVCLEWWSFEFLVLLSGLLPNPKLETSVLSICLNTGALLVMVPLGLSTAVSTRVSNELGAGNPQAAKLSTRVVICMAMTEGLLVAFTMILLRKNWGHMYSDEAEVVTYISRMIPVLAISFFIDGMHSSLSGVLTGCGKQKIGARVNLGAFYLAGIPMAILLAFVLHMNGMGLWLGIVCGSLTKLFCLLWIAMRINWENESIKAKELVFSSSLPVA</sequence>
<feature type="transmembrane region" description="Helical" evidence="6">
    <location>
        <begin position="146"/>
        <end position="166"/>
    </location>
</feature>
<dbReference type="GO" id="GO:0016020">
    <property type="term" value="C:membrane"/>
    <property type="evidence" value="ECO:0007669"/>
    <property type="project" value="UniProtKB-SubCell"/>
</dbReference>
<feature type="transmembrane region" description="Helical" evidence="6">
    <location>
        <begin position="873"/>
        <end position="893"/>
    </location>
</feature>
<reference evidence="7" key="3">
    <citation type="submission" date="2015-04" db="UniProtKB">
        <authorList>
            <consortium name="EnsemblPlants"/>
        </authorList>
    </citation>
    <scope>IDENTIFICATION</scope>
</reference>
<dbReference type="PANTHER" id="PTHR11206">
    <property type="entry name" value="MULTIDRUG RESISTANCE PROTEIN"/>
    <property type="match status" value="1"/>
</dbReference>
<keyword evidence="4 6" id="KW-1133">Transmembrane helix</keyword>
<dbReference type="Pfam" id="PF01554">
    <property type="entry name" value="MatE"/>
    <property type="match status" value="4"/>
</dbReference>
<accession>A0A0D9XIS4</accession>
<keyword evidence="8" id="KW-1185">Reference proteome</keyword>
<feature type="transmembrane region" description="Helical" evidence="6">
    <location>
        <begin position="678"/>
        <end position="697"/>
    </location>
</feature>
<dbReference type="NCBIfam" id="TIGR00797">
    <property type="entry name" value="matE"/>
    <property type="match status" value="2"/>
</dbReference>
<feature type="transmembrane region" description="Helical" evidence="6">
    <location>
        <begin position="415"/>
        <end position="433"/>
    </location>
</feature>
<reference evidence="7 8" key="1">
    <citation type="submission" date="2012-08" db="EMBL/GenBank/DDBJ databases">
        <title>Oryza genome evolution.</title>
        <authorList>
            <person name="Wing R.A."/>
        </authorList>
    </citation>
    <scope>NUCLEOTIDE SEQUENCE</scope>
</reference>
<feature type="transmembrane region" description="Helical" evidence="6">
    <location>
        <begin position="49"/>
        <end position="69"/>
    </location>
</feature>
<feature type="transmembrane region" description="Helical" evidence="6">
    <location>
        <begin position="617"/>
        <end position="637"/>
    </location>
</feature>
<evidence type="ECO:0000313" key="7">
    <source>
        <dbReference type="EnsemblPlants" id="LPERR10G04610.2"/>
    </source>
</evidence>
<feature type="transmembrane region" description="Helical" evidence="6">
    <location>
        <begin position="718"/>
        <end position="736"/>
    </location>
</feature>
<dbReference type="GO" id="GO:0015297">
    <property type="term" value="F:antiporter activity"/>
    <property type="evidence" value="ECO:0007669"/>
    <property type="project" value="InterPro"/>
</dbReference>
<feature type="transmembrane region" description="Helical" evidence="6">
    <location>
        <begin position="800"/>
        <end position="819"/>
    </location>
</feature>